<feature type="binding site" evidence="14">
    <location>
        <begin position="9"/>
        <end position="16"/>
    </location>
    <ligand>
        <name>GTP</name>
        <dbReference type="ChEBI" id="CHEBI:37565"/>
        <label>1</label>
    </ligand>
</feature>
<evidence type="ECO:0000313" key="19">
    <source>
        <dbReference type="Proteomes" id="UP000094936"/>
    </source>
</evidence>
<feature type="transmembrane region" description="Helical" evidence="16">
    <location>
        <begin position="395"/>
        <end position="412"/>
    </location>
</feature>
<accession>A0A1C3EF13</accession>
<reference evidence="18 19" key="1">
    <citation type="submission" date="2016-05" db="EMBL/GenBank/DDBJ databases">
        <title>Genomic Taxonomy of the Vibrionaceae.</title>
        <authorList>
            <person name="Gomez-Gil B."/>
            <person name="Enciso-Ibarra J."/>
        </authorList>
    </citation>
    <scope>NUCLEOTIDE SEQUENCE [LARGE SCALE GENOMIC DNA]</scope>
    <source>
        <strain evidence="18 19">CAIM 1920</strain>
    </source>
</reference>
<dbReference type="PANTHER" id="PTHR43185">
    <property type="entry name" value="FERROUS IRON TRANSPORT PROTEIN B"/>
    <property type="match status" value="1"/>
</dbReference>
<dbReference type="FunFam" id="3.40.50.300:FF:000426">
    <property type="entry name" value="Ferrous iron transport protein B"/>
    <property type="match status" value="1"/>
</dbReference>
<evidence type="ECO:0000256" key="12">
    <source>
        <dbReference type="ARBA" id="ARBA00023136"/>
    </source>
</evidence>
<evidence type="ECO:0000256" key="8">
    <source>
        <dbReference type="ARBA" id="ARBA00022989"/>
    </source>
</evidence>
<protein>
    <recommendedName>
        <fullName evidence="13 16">Ferrous iron transport protein B</fullName>
    </recommendedName>
</protein>
<dbReference type="PROSITE" id="PS51711">
    <property type="entry name" value="G_FEOB"/>
    <property type="match status" value="1"/>
</dbReference>
<dbReference type="RefSeq" id="WP_068903766.1">
    <property type="nucleotide sequence ID" value="NZ_JBHUIF010000004.1"/>
</dbReference>
<keyword evidence="8 16" id="KW-1133">Transmembrane helix</keyword>
<keyword evidence="7 14" id="KW-0547">Nucleotide-binding</keyword>
<dbReference type="PANTHER" id="PTHR43185:SF1">
    <property type="entry name" value="FE(2+) TRANSPORTER FEOB"/>
    <property type="match status" value="1"/>
</dbReference>
<evidence type="ECO:0000256" key="9">
    <source>
        <dbReference type="ARBA" id="ARBA00023004"/>
    </source>
</evidence>
<dbReference type="GO" id="GO:0005525">
    <property type="term" value="F:GTP binding"/>
    <property type="evidence" value="ECO:0007669"/>
    <property type="project" value="UniProtKB-KW"/>
</dbReference>
<comment type="subcellular location">
    <subcellularLocation>
        <location evidence="1 16">Cell inner membrane</location>
        <topology evidence="1 16">Multi-pass membrane protein</topology>
    </subcellularLocation>
</comment>
<evidence type="ECO:0000256" key="7">
    <source>
        <dbReference type="ARBA" id="ARBA00022741"/>
    </source>
</evidence>
<feature type="binding site" evidence="14">
    <location>
        <begin position="55"/>
        <end position="58"/>
    </location>
    <ligand>
        <name>GTP</name>
        <dbReference type="ChEBI" id="CHEBI:37565"/>
        <label>1</label>
    </ligand>
</feature>
<proteinExistence type="inferred from homology"/>
<dbReference type="InterPro" id="IPR011642">
    <property type="entry name" value="Gate_dom"/>
</dbReference>
<dbReference type="STRING" id="1080227.A8L45_15205"/>
<comment type="caution">
    <text evidence="18">The sequence shown here is derived from an EMBL/GenBank/DDBJ whole genome shotgun (WGS) entry which is preliminary data.</text>
</comment>
<evidence type="ECO:0000256" key="6">
    <source>
        <dbReference type="ARBA" id="ARBA00022692"/>
    </source>
</evidence>
<organism evidence="18 19">
    <name type="scientific">Veronia pacifica</name>
    <dbReference type="NCBI Taxonomy" id="1080227"/>
    <lineage>
        <taxon>Bacteria</taxon>
        <taxon>Pseudomonadati</taxon>
        <taxon>Pseudomonadota</taxon>
        <taxon>Gammaproteobacteria</taxon>
        <taxon>Vibrionales</taxon>
        <taxon>Vibrionaceae</taxon>
        <taxon>Veronia</taxon>
    </lineage>
</organism>
<dbReference type="InterPro" id="IPR027417">
    <property type="entry name" value="P-loop_NTPase"/>
</dbReference>
<dbReference type="OrthoDB" id="9809127at2"/>
<feature type="transmembrane region" description="Helical" evidence="16">
    <location>
        <begin position="722"/>
        <end position="743"/>
    </location>
</feature>
<evidence type="ECO:0000256" key="5">
    <source>
        <dbReference type="ARBA" id="ARBA00022519"/>
    </source>
</evidence>
<gene>
    <name evidence="18" type="ORF">A8L45_15205</name>
</gene>
<keyword evidence="3" id="KW-1003">Cell membrane</keyword>
<feature type="transmembrane region" description="Helical" evidence="16">
    <location>
        <begin position="285"/>
        <end position="305"/>
    </location>
</feature>
<dbReference type="InterPro" id="IPR011640">
    <property type="entry name" value="Fe2_transport_prot_B_C"/>
</dbReference>
<sequence length="758" mass="82446">MNKDIVTVGNPNSGKTTLFNQLTGARQQVGNWAGVTVEKKTGRYSSGQHEVNITDLPGIYSLDNSDDINSLDESVAVKALFSSSADLIVNVVDASSLERSLYLTLQLRELGDPMVVVLNKIDALERHGVTIDTQKLARLLGCPVLSVSATDDKSVSQLTGELDSVLKASRLHKPEPMMLDYGEKIGSVLEEIAPMITSVRAPYRIATAIRLLTDDQLAAKSVPAQELMKIQQVISKHCAELDTDLMVANSRYTLIADICCRCRQQVVTVRQRLTDTLDTVVLHRYLGLPIFLGVMYLMFMLSLNLGNALTDFFDIGVGGVLVNGGHALMDGHLPQWLVTLLADGIGGGIRTVSTFIPVIACLYLFMSVLESSGYMARAAFVLDRVMQKIGLPGKAFVPLVLGFGCNVPAIMATRTLEQERERKVAAAMAPFMSCGARLPVYTLFAASFFQASAQNIIFILYLAGILVAIITGVMLRNTLYPGESECMVMEIPEYEMPTVKNVMLKTWNKLKRFVLGAGKTIVVVVTLLSFAQSIGTDGSFGHQDSGDSVLAKAAQTITPVFKPIGIEQDNWQATVGIITGIFAKESVVGTLNSLYSQSSNSDEPFDLWATMVSALQTIPHNIAALDFTDPLKVSVDASEQGVMNDQGVDSGVFTALQQKFSPSSAFAYLVFILLYTPCVAAMGAYVREFGRQFATFIGGWTMLQAVVFSTLAYQVLNLTDDPALHAAWIGASLSVLLVSYVVMRQVKCRWDEKDVLLK</sequence>
<dbReference type="Proteomes" id="UP000094936">
    <property type="component" value="Unassembled WGS sequence"/>
</dbReference>
<evidence type="ECO:0000256" key="10">
    <source>
        <dbReference type="ARBA" id="ARBA00023065"/>
    </source>
</evidence>
<evidence type="ECO:0000256" key="14">
    <source>
        <dbReference type="PIRSR" id="PIRSR603373-1"/>
    </source>
</evidence>
<dbReference type="NCBIfam" id="TIGR00437">
    <property type="entry name" value="feoB"/>
    <property type="match status" value="1"/>
</dbReference>
<keyword evidence="6 16" id="KW-0812">Transmembrane</keyword>
<feature type="binding site" evidence="15">
    <location>
        <position position="24"/>
    </location>
    <ligand>
        <name>Mg(2+)</name>
        <dbReference type="ChEBI" id="CHEBI:18420"/>
        <label>2</label>
    </ligand>
</feature>
<feature type="binding site" evidence="14">
    <location>
        <begin position="119"/>
        <end position="122"/>
    </location>
    <ligand>
        <name>GTP</name>
        <dbReference type="ChEBI" id="CHEBI:37565"/>
        <label>1</label>
    </ligand>
</feature>
<evidence type="ECO:0000256" key="16">
    <source>
        <dbReference type="RuleBase" id="RU362098"/>
    </source>
</evidence>
<dbReference type="NCBIfam" id="TIGR00231">
    <property type="entry name" value="small_GTP"/>
    <property type="match status" value="1"/>
</dbReference>
<evidence type="ECO:0000313" key="18">
    <source>
        <dbReference type="EMBL" id="ODA31837.1"/>
    </source>
</evidence>
<feature type="transmembrane region" description="Helical" evidence="16">
    <location>
        <begin position="693"/>
        <end position="716"/>
    </location>
</feature>
<evidence type="ECO:0000256" key="13">
    <source>
        <dbReference type="NCBIfam" id="TIGR00437"/>
    </source>
</evidence>
<dbReference type="Gene3D" id="1.10.287.1770">
    <property type="match status" value="1"/>
</dbReference>
<evidence type="ECO:0000256" key="1">
    <source>
        <dbReference type="ARBA" id="ARBA00004429"/>
    </source>
</evidence>
<feature type="transmembrane region" description="Helical" evidence="16">
    <location>
        <begin position="355"/>
        <end position="375"/>
    </location>
</feature>
<evidence type="ECO:0000256" key="11">
    <source>
        <dbReference type="ARBA" id="ARBA00023134"/>
    </source>
</evidence>
<keyword evidence="15" id="KW-0460">Magnesium</keyword>
<dbReference type="InterPro" id="IPR003373">
    <property type="entry name" value="Fe2_transport_prot-B"/>
</dbReference>
<dbReference type="GO" id="GO:0005886">
    <property type="term" value="C:plasma membrane"/>
    <property type="evidence" value="ECO:0007669"/>
    <property type="project" value="UniProtKB-SubCell"/>
</dbReference>
<keyword evidence="15" id="KW-0479">Metal-binding</keyword>
<dbReference type="Gene3D" id="3.40.50.300">
    <property type="entry name" value="P-loop containing nucleotide triphosphate hydrolases"/>
    <property type="match status" value="1"/>
</dbReference>
<evidence type="ECO:0000259" key="17">
    <source>
        <dbReference type="PROSITE" id="PS51711"/>
    </source>
</evidence>
<feature type="transmembrane region" description="Helical" evidence="16">
    <location>
        <begin position="513"/>
        <end position="531"/>
    </location>
</feature>
<dbReference type="Pfam" id="PF07670">
    <property type="entry name" value="Gate"/>
    <property type="match status" value="2"/>
</dbReference>
<keyword evidence="11 14" id="KW-0342">GTP-binding</keyword>
<evidence type="ECO:0000256" key="4">
    <source>
        <dbReference type="ARBA" id="ARBA00022496"/>
    </source>
</evidence>
<name>A0A1C3EF13_9GAMM</name>
<keyword evidence="9 16" id="KW-0408">Iron</keyword>
<feature type="binding site" evidence="15">
    <location>
        <position position="20"/>
    </location>
    <ligand>
        <name>Mg(2+)</name>
        <dbReference type="ChEBI" id="CHEBI:18420"/>
        <label>2</label>
    </ligand>
</feature>
<feature type="binding site" evidence="15">
    <location>
        <position position="23"/>
    </location>
    <ligand>
        <name>Mg(2+)</name>
        <dbReference type="ChEBI" id="CHEBI:18420"/>
        <label>2</label>
    </ligand>
</feature>
<dbReference type="EMBL" id="LYBM01000029">
    <property type="protein sequence ID" value="ODA31837.1"/>
    <property type="molecule type" value="Genomic_DNA"/>
</dbReference>
<dbReference type="Pfam" id="PF17910">
    <property type="entry name" value="FeoB_Cyto"/>
    <property type="match status" value="1"/>
</dbReference>
<dbReference type="NCBIfam" id="NF007105">
    <property type="entry name" value="PRK09554.1"/>
    <property type="match status" value="1"/>
</dbReference>
<comment type="function">
    <text evidence="16">Probable transporter of a GTP-driven Fe(2+) uptake system.</text>
</comment>
<keyword evidence="4 16" id="KW-0410">Iron transport</keyword>
<feature type="domain" description="FeoB-type G" evidence="17">
    <location>
        <begin position="2"/>
        <end position="168"/>
    </location>
</feature>
<dbReference type="SUPFAM" id="SSF52540">
    <property type="entry name" value="P-loop containing nucleoside triphosphate hydrolases"/>
    <property type="match status" value="1"/>
</dbReference>
<evidence type="ECO:0000256" key="3">
    <source>
        <dbReference type="ARBA" id="ARBA00022475"/>
    </source>
</evidence>
<dbReference type="InterPro" id="IPR050860">
    <property type="entry name" value="FeoB_GTPase"/>
</dbReference>
<dbReference type="InterPro" id="IPR041069">
    <property type="entry name" value="FeoB_Cyto"/>
</dbReference>
<evidence type="ECO:0000256" key="2">
    <source>
        <dbReference type="ARBA" id="ARBA00022448"/>
    </source>
</evidence>
<keyword evidence="12 16" id="KW-0472">Membrane</keyword>
<dbReference type="InterPro" id="IPR030389">
    <property type="entry name" value="G_FEOB_dom"/>
</dbReference>
<dbReference type="AlphaFoldDB" id="A0A1C3EF13"/>
<feature type="transmembrane region" description="Helical" evidence="16">
    <location>
        <begin position="456"/>
        <end position="475"/>
    </location>
</feature>
<dbReference type="GO" id="GO:0046872">
    <property type="term" value="F:metal ion binding"/>
    <property type="evidence" value="ECO:0007669"/>
    <property type="project" value="UniProtKB-KW"/>
</dbReference>
<dbReference type="Pfam" id="PF02421">
    <property type="entry name" value="FeoB_N"/>
    <property type="match status" value="1"/>
</dbReference>
<dbReference type="GO" id="GO:0015093">
    <property type="term" value="F:ferrous iron transmembrane transporter activity"/>
    <property type="evidence" value="ECO:0007669"/>
    <property type="project" value="UniProtKB-UniRule"/>
</dbReference>
<dbReference type="Pfam" id="PF07664">
    <property type="entry name" value="FeoB_C"/>
    <property type="match status" value="1"/>
</dbReference>
<keyword evidence="19" id="KW-1185">Reference proteome</keyword>
<keyword evidence="5" id="KW-0997">Cell inner membrane</keyword>
<feature type="binding site" evidence="14">
    <location>
        <begin position="34"/>
        <end position="38"/>
    </location>
    <ligand>
        <name>GTP</name>
        <dbReference type="ChEBI" id="CHEBI:37565"/>
        <label>1</label>
    </ligand>
</feature>
<keyword evidence="10" id="KW-0406">Ion transport</keyword>
<comment type="similarity">
    <text evidence="16">Belongs to the TRAFAC class TrmE-Era-EngA-EngB-Septin-like GTPase superfamily. FeoB GTPase (TC 9.A.8) family.</text>
</comment>
<dbReference type="CDD" id="cd01879">
    <property type="entry name" value="FeoB"/>
    <property type="match status" value="1"/>
</dbReference>
<dbReference type="InterPro" id="IPR005225">
    <property type="entry name" value="Small_GTP-bd"/>
</dbReference>
<keyword evidence="2 16" id="KW-0813">Transport</keyword>
<evidence type="ECO:0000256" key="15">
    <source>
        <dbReference type="PIRSR" id="PIRSR603373-2"/>
    </source>
</evidence>
<feature type="binding site" evidence="14">
    <location>
        <begin position="148"/>
        <end position="150"/>
    </location>
    <ligand>
        <name>GTP</name>
        <dbReference type="ChEBI" id="CHEBI:37565"/>
        <label>1</label>
    </ligand>
</feature>
<feature type="transmembrane region" description="Helical" evidence="16">
    <location>
        <begin position="665"/>
        <end position="686"/>
    </location>
</feature>